<evidence type="ECO:0000256" key="3">
    <source>
        <dbReference type="SAM" id="MobiDB-lite"/>
    </source>
</evidence>
<feature type="compositionally biased region" description="Acidic residues" evidence="3">
    <location>
        <begin position="112"/>
        <end position="127"/>
    </location>
</feature>
<gene>
    <name evidence="6" type="primary">MSP4</name>
    <name evidence="6" type="ORF">POWCR01_040018600</name>
</gene>
<feature type="domain" description="EGF-like" evidence="5">
    <location>
        <begin position="166"/>
        <end position="179"/>
    </location>
</feature>
<dbReference type="InterPro" id="IPR024731">
    <property type="entry name" value="NELL2-like_EGF"/>
</dbReference>
<evidence type="ECO:0000256" key="2">
    <source>
        <dbReference type="ARBA" id="ARBA00023157"/>
    </source>
</evidence>
<evidence type="ECO:0000256" key="4">
    <source>
        <dbReference type="SAM" id="SignalP"/>
    </source>
</evidence>
<feature type="region of interest" description="Disordered" evidence="3">
    <location>
        <begin position="105"/>
        <end position="127"/>
    </location>
</feature>
<dbReference type="EMBL" id="LT594508">
    <property type="protein sequence ID" value="SBT75719.1"/>
    <property type="molecule type" value="Genomic_DNA"/>
</dbReference>
<dbReference type="OrthoDB" id="10060424at2759"/>
<evidence type="ECO:0000313" key="6">
    <source>
        <dbReference type="EMBL" id="SBT75719.1"/>
    </source>
</evidence>
<feature type="compositionally biased region" description="Polar residues" evidence="3">
    <location>
        <begin position="64"/>
        <end position="81"/>
    </location>
</feature>
<dbReference type="PROSITE" id="PS01186">
    <property type="entry name" value="EGF_2"/>
    <property type="match status" value="1"/>
</dbReference>
<name>A0A1C3KNS9_PLAOA</name>
<feature type="chain" id="PRO_5008677909" evidence="4">
    <location>
        <begin position="26"/>
        <end position="206"/>
    </location>
</feature>
<dbReference type="AlphaFoldDB" id="A0A1C3KNS9"/>
<keyword evidence="1" id="KW-0245">EGF-like domain</keyword>
<evidence type="ECO:0000259" key="5">
    <source>
        <dbReference type="PROSITE" id="PS01186"/>
    </source>
</evidence>
<sequence>MRVLQFLLQVNSFIILCLHFERLYSNSLYNLKTGNNVLIRKRNMGDKNNGKTYNNSGKGGPKGTGNSNPPLDSTNSGNNKGVNDDIAGLGKNVLGIADNANVGMYEENTNAGDDDDSDSDEYEDEEEDTYELSGLDANNVNLCLDNNGGCGDDKICEYLGKRIVKCLCKAGYKLIGTDCVKASDSSSLSSIFCWFLIVIIILASIN</sequence>
<organism evidence="6 7">
    <name type="scientific">Plasmodium ovale</name>
    <name type="common">malaria parasite P. ovale</name>
    <dbReference type="NCBI Taxonomy" id="36330"/>
    <lineage>
        <taxon>Eukaryota</taxon>
        <taxon>Sar</taxon>
        <taxon>Alveolata</taxon>
        <taxon>Apicomplexa</taxon>
        <taxon>Aconoidasida</taxon>
        <taxon>Haemosporida</taxon>
        <taxon>Plasmodiidae</taxon>
        <taxon>Plasmodium</taxon>
        <taxon>Plasmodium (Plasmodium)</taxon>
    </lineage>
</organism>
<feature type="region of interest" description="Disordered" evidence="3">
    <location>
        <begin position="42"/>
        <end position="82"/>
    </location>
</feature>
<evidence type="ECO:0000256" key="1">
    <source>
        <dbReference type="ARBA" id="ARBA00022536"/>
    </source>
</evidence>
<dbReference type="VEuPathDB" id="PlasmoDB:POWCR01_040018600"/>
<keyword evidence="6" id="KW-0477">Merozoite</keyword>
<dbReference type="Gene3D" id="2.10.25.10">
    <property type="entry name" value="Laminin"/>
    <property type="match status" value="1"/>
</dbReference>
<accession>A0A1C3KNS9</accession>
<protein>
    <submittedName>
        <fullName evidence="6">Merozoite surface protein 4, putative</fullName>
    </submittedName>
</protein>
<dbReference type="SUPFAM" id="SSF57196">
    <property type="entry name" value="EGF/Laminin"/>
    <property type="match status" value="1"/>
</dbReference>
<evidence type="ECO:0000313" key="7">
    <source>
        <dbReference type="Proteomes" id="UP000243200"/>
    </source>
</evidence>
<dbReference type="Proteomes" id="UP000243200">
    <property type="component" value="Chromosome 4"/>
</dbReference>
<dbReference type="InterPro" id="IPR000742">
    <property type="entry name" value="EGF"/>
</dbReference>
<feature type="signal peptide" evidence="4">
    <location>
        <begin position="1"/>
        <end position="25"/>
    </location>
</feature>
<reference evidence="6 7" key="1">
    <citation type="submission" date="2016-06" db="EMBL/GenBank/DDBJ databases">
        <authorList>
            <consortium name="Pathogen Informatics"/>
        </authorList>
    </citation>
    <scope>NUCLEOTIDE SEQUENCE [LARGE SCALE GENOMIC DNA]</scope>
    <source>
        <strain evidence="6">PowCR01</strain>
    </source>
</reference>
<dbReference type="VEuPathDB" id="PlasmoDB:PocGH01_04023000"/>
<dbReference type="Pfam" id="PF12947">
    <property type="entry name" value="EGF_3"/>
    <property type="match status" value="1"/>
</dbReference>
<keyword evidence="2" id="KW-1015">Disulfide bond</keyword>
<proteinExistence type="predicted"/>
<keyword evidence="4" id="KW-0732">Signal</keyword>